<dbReference type="InterPro" id="IPR029063">
    <property type="entry name" value="SAM-dependent_MTases_sf"/>
</dbReference>
<dbReference type="CDD" id="cd02440">
    <property type="entry name" value="AdoMet_MTases"/>
    <property type="match status" value="1"/>
</dbReference>
<evidence type="ECO:0000313" key="2">
    <source>
        <dbReference type="Proteomes" id="UP001500426"/>
    </source>
</evidence>
<organism evidence="1 2">
    <name type="scientific">Flavobacterium chungnamense</name>
    <dbReference type="NCBI Taxonomy" id="706182"/>
    <lineage>
        <taxon>Bacteria</taxon>
        <taxon>Pseudomonadati</taxon>
        <taxon>Bacteroidota</taxon>
        <taxon>Flavobacteriia</taxon>
        <taxon>Flavobacteriales</taxon>
        <taxon>Flavobacteriaceae</taxon>
        <taxon>Flavobacterium</taxon>
    </lineage>
</organism>
<sequence>MFHVKLTLLTPINKENLMNIEKTKHFLNVKDHSVSKETFKLLYEEDLDMLITHPQPSLEKLPSYYESVDYISHTDGNKSLFEKMYQFVKGIALKNKLRLINTESAKGRILDIGAGVGDFLSVCKNDGWETIGIEPSDKAKTIAIKKGVSFVEHLSELESNSFDVITMWHVLEHVPDLENQIKELKRLIKPNGTIIIAVPNFKSFDAKHYGVFWAAYDVPIHLWHFSKTAIKKLFAKENLELVKVLPMKFDSFYVSLLSEKYKSGKINFIKAFFVGLKSNWKGSQNSEYSSHIYVIKNAKN</sequence>
<dbReference type="SUPFAM" id="SSF53335">
    <property type="entry name" value="S-adenosyl-L-methionine-dependent methyltransferases"/>
    <property type="match status" value="1"/>
</dbReference>
<evidence type="ECO:0000313" key="1">
    <source>
        <dbReference type="EMBL" id="GAA4051338.1"/>
    </source>
</evidence>
<keyword evidence="1" id="KW-0489">Methyltransferase</keyword>
<dbReference type="Pfam" id="PF13489">
    <property type="entry name" value="Methyltransf_23"/>
    <property type="match status" value="1"/>
</dbReference>
<dbReference type="EMBL" id="BAABCS010000016">
    <property type="protein sequence ID" value="GAA4051338.1"/>
    <property type="molecule type" value="Genomic_DNA"/>
</dbReference>
<comment type="caution">
    <text evidence="1">The sequence shown here is derived from an EMBL/GenBank/DDBJ whole genome shotgun (WGS) entry which is preliminary data.</text>
</comment>
<dbReference type="PANTHER" id="PTHR43861">
    <property type="entry name" value="TRANS-ACONITATE 2-METHYLTRANSFERASE-RELATED"/>
    <property type="match status" value="1"/>
</dbReference>
<reference evidence="2" key="1">
    <citation type="journal article" date="2019" name="Int. J. Syst. Evol. Microbiol.">
        <title>The Global Catalogue of Microorganisms (GCM) 10K type strain sequencing project: providing services to taxonomists for standard genome sequencing and annotation.</title>
        <authorList>
            <consortium name="The Broad Institute Genomics Platform"/>
            <consortium name="The Broad Institute Genome Sequencing Center for Infectious Disease"/>
            <person name="Wu L."/>
            <person name="Ma J."/>
        </authorList>
    </citation>
    <scope>NUCLEOTIDE SEQUENCE [LARGE SCALE GENOMIC DNA]</scope>
    <source>
        <strain evidence="2">JCM 17068</strain>
    </source>
</reference>
<dbReference type="GO" id="GO:0008168">
    <property type="term" value="F:methyltransferase activity"/>
    <property type="evidence" value="ECO:0007669"/>
    <property type="project" value="UniProtKB-KW"/>
</dbReference>
<keyword evidence="1" id="KW-0808">Transferase</keyword>
<dbReference type="Proteomes" id="UP001500426">
    <property type="component" value="Unassembled WGS sequence"/>
</dbReference>
<protein>
    <submittedName>
        <fullName evidence="1">Class I SAM-dependent methyltransferase</fullName>
    </submittedName>
</protein>
<keyword evidence="2" id="KW-1185">Reference proteome</keyword>
<gene>
    <name evidence="1" type="ORF">GCM10022388_16840</name>
</gene>
<accession>A0ABP7US45</accession>
<dbReference type="Gene3D" id="3.40.50.150">
    <property type="entry name" value="Vaccinia Virus protein VP39"/>
    <property type="match status" value="1"/>
</dbReference>
<proteinExistence type="predicted"/>
<name>A0ABP7US45_9FLAO</name>
<dbReference type="GO" id="GO:0032259">
    <property type="term" value="P:methylation"/>
    <property type="evidence" value="ECO:0007669"/>
    <property type="project" value="UniProtKB-KW"/>
</dbReference>
<dbReference type="PANTHER" id="PTHR43861:SF5">
    <property type="entry name" value="BLL5978 PROTEIN"/>
    <property type="match status" value="1"/>
</dbReference>